<dbReference type="Pfam" id="PF13844">
    <property type="entry name" value="Glyco_transf_41"/>
    <property type="match status" value="2"/>
</dbReference>
<dbReference type="SUPFAM" id="SSF48452">
    <property type="entry name" value="TPR-like"/>
    <property type="match status" value="1"/>
</dbReference>
<feature type="repeat" description="TPR" evidence="8">
    <location>
        <begin position="75"/>
        <end position="108"/>
    </location>
</feature>
<keyword evidence="5" id="KW-0808">Transferase</keyword>
<evidence type="ECO:0000256" key="5">
    <source>
        <dbReference type="ARBA" id="ARBA00022679"/>
    </source>
</evidence>
<evidence type="ECO:0000256" key="6">
    <source>
        <dbReference type="ARBA" id="ARBA00022737"/>
    </source>
</evidence>
<dbReference type="InterPro" id="IPR019734">
    <property type="entry name" value="TPR_rpt"/>
</dbReference>
<evidence type="ECO:0000256" key="8">
    <source>
        <dbReference type="PROSITE-ProRule" id="PRU00339"/>
    </source>
</evidence>
<protein>
    <recommendedName>
        <fullName evidence="3">protein O-GlcNAc transferase</fullName>
        <ecNumber evidence="3">2.4.1.255</ecNumber>
    </recommendedName>
</protein>
<dbReference type="AlphaFoldDB" id="A0A3C1KK17"/>
<dbReference type="Gene3D" id="3.40.50.2000">
    <property type="entry name" value="Glycogen Phosphorylase B"/>
    <property type="match status" value="1"/>
</dbReference>
<evidence type="ECO:0000259" key="9">
    <source>
        <dbReference type="Pfam" id="PF13844"/>
    </source>
</evidence>
<dbReference type="Pfam" id="PF13181">
    <property type="entry name" value="TPR_8"/>
    <property type="match status" value="1"/>
</dbReference>
<comment type="similarity">
    <text evidence="2">Belongs to the glycosyltransferase 41 family. O-GlcNAc transferase subfamily.</text>
</comment>
<gene>
    <name evidence="10" type="ORF">DCP75_05055</name>
</gene>
<feature type="domain" description="O-GlcNAc transferase C-terminal" evidence="9">
    <location>
        <begin position="326"/>
        <end position="482"/>
    </location>
</feature>
<organism evidence="10 11">
    <name type="scientific">Haliea salexigens</name>
    <dbReference type="NCBI Taxonomy" id="287487"/>
    <lineage>
        <taxon>Bacteria</taxon>
        <taxon>Pseudomonadati</taxon>
        <taxon>Pseudomonadota</taxon>
        <taxon>Gammaproteobacteria</taxon>
        <taxon>Cellvibrionales</taxon>
        <taxon>Halieaceae</taxon>
        <taxon>Haliea</taxon>
    </lineage>
</organism>
<feature type="repeat" description="TPR" evidence="8">
    <location>
        <begin position="211"/>
        <end position="244"/>
    </location>
</feature>
<dbReference type="GO" id="GO:0097363">
    <property type="term" value="F:protein O-acetylglucosaminyltransferase activity"/>
    <property type="evidence" value="ECO:0007669"/>
    <property type="project" value="UniProtKB-EC"/>
</dbReference>
<dbReference type="SMART" id="SM00028">
    <property type="entry name" value="TPR"/>
    <property type="match status" value="7"/>
</dbReference>
<evidence type="ECO:0000256" key="4">
    <source>
        <dbReference type="ARBA" id="ARBA00022676"/>
    </source>
</evidence>
<dbReference type="EC" id="2.4.1.255" evidence="3"/>
<dbReference type="PANTHER" id="PTHR44998">
    <property type="match status" value="1"/>
</dbReference>
<comment type="pathway">
    <text evidence="1">Protein modification; protein glycosylation.</text>
</comment>
<feature type="repeat" description="TPR" evidence="8">
    <location>
        <begin position="177"/>
        <end position="210"/>
    </location>
</feature>
<dbReference type="InterPro" id="IPR011990">
    <property type="entry name" value="TPR-like_helical_dom_sf"/>
</dbReference>
<dbReference type="Gene3D" id="1.25.40.10">
    <property type="entry name" value="Tetratricopeptide repeat domain"/>
    <property type="match status" value="4"/>
</dbReference>
<dbReference type="STRING" id="1121937.GCA_000423125_00648"/>
<proteinExistence type="inferred from homology"/>
<keyword evidence="6" id="KW-0677">Repeat</keyword>
<dbReference type="Pfam" id="PF13414">
    <property type="entry name" value="TPR_11"/>
    <property type="match status" value="1"/>
</dbReference>
<keyword evidence="7 8" id="KW-0802">TPR repeat</keyword>
<dbReference type="PROSITE" id="PS50005">
    <property type="entry name" value="TPR"/>
    <property type="match status" value="5"/>
</dbReference>
<dbReference type="SUPFAM" id="SSF53756">
    <property type="entry name" value="UDP-Glycosyltransferase/glycogen phosphorylase"/>
    <property type="match status" value="1"/>
</dbReference>
<dbReference type="EMBL" id="DMND01000073">
    <property type="protein sequence ID" value="HAN27079.1"/>
    <property type="molecule type" value="Genomic_DNA"/>
</dbReference>
<dbReference type="Gene3D" id="3.40.50.11380">
    <property type="match status" value="1"/>
</dbReference>
<feature type="repeat" description="TPR" evidence="8">
    <location>
        <begin position="7"/>
        <end position="40"/>
    </location>
</feature>
<evidence type="ECO:0000313" key="11">
    <source>
        <dbReference type="Proteomes" id="UP000259273"/>
    </source>
</evidence>
<sequence>MGVGGKLDARFEQALALHQAGDLQEAQKRYRQILRKNPRHAHAVHLLGLIELQCGRAGEAVRQIDRAIAMNAANPAFHSNRANALQQLGEWEAAVSGYDAALKLKPDYAEAVFNRASALQKLGQYGDALAGFERAAAMAPRDADIVIGQAAVLQALGRHAEALAAVERALLLNPGSASAWCHRGNILHGLGEPEAAESSFRRALAFQPDLAVAHANRGHLHQEMGDFPAAINDYQRALAAGTAGSEFEYLRGAVLQARLSLCDWEGIEEDIGKLLRDVADGQLASAPFPLLTLTDDPGLQCRLASAWCAQRIRARSAAEFLPPPGPGERIRLGYFSADFRAHATAYLIAGLFEAHDRQRFELIAFSYGPPVQDAMRNRLEAAFDQFLDVRELGDEGIARRARELGVDVAIDLKGYTRDQRVDIFAWRAAPVQVSYLGYPGTLGCPHIDYLVADSVLIPAALRPHYTERIVYMPESYQCNDSQRPVAQATAAREDLGLPADALVFAAFNTLFKLTPQVFHAWVRILEAVPGSVLWLLEGPAEARVNLQREAQRAGLDPSRLVFAPRVPLAEHLARHRAADLFLDTFPCNAHTTASDALWMGLPLVTCSGQSFASRVAASLLQAVGLPELITTGMDEYTALAIALAGDAPRRDRLRTTLADARHKAALFDATTCARHLEQAYTRMVDLRRRGATPEDIYLES</sequence>
<dbReference type="PANTHER" id="PTHR44998:SF1">
    <property type="entry name" value="UDP-N-ACETYLGLUCOSAMINE--PEPTIDE N-ACETYLGLUCOSAMINYLTRANSFERASE 110 KDA SUBUNIT"/>
    <property type="match status" value="1"/>
</dbReference>
<evidence type="ECO:0000256" key="1">
    <source>
        <dbReference type="ARBA" id="ARBA00004922"/>
    </source>
</evidence>
<feature type="repeat" description="TPR" evidence="8">
    <location>
        <begin position="109"/>
        <end position="142"/>
    </location>
</feature>
<keyword evidence="4" id="KW-0328">Glycosyltransferase</keyword>
<evidence type="ECO:0000256" key="7">
    <source>
        <dbReference type="ARBA" id="ARBA00022803"/>
    </source>
</evidence>
<dbReference type="InterPro" id="IPR029489">
    <property type="entry name" value="OGT/SEC/SPY_C"/>
</dbReference>
<name>A0A3C1KK17_9GAMM</name>
<evidence type="ECO:0000313" key="10">
    <source>
        <dbReference type="EMBL" id="HAN27079.1"/>
    </source>
</evidence>
<reference evidence="10 11" key="1">
    <citation type="journal article" date="2018" name="Nat. Biotechnol.">
        <title>A standardized bacterial taxonomy based on genome phylogeny substantially revises the tree of life.</title>
        <authorList>
            <person name="Parks D.H."/>
            <person name="Chuvochina M."/>
            <person name="Waite D.W."/>
            <person name="Rinke C."/>
            <person name="Skarshewski A."/>
            <person name="Chaumeil P.A."/>
            <person name="Hugenholtz P."/>
        </authorList>
    </citation>
    <scope>NUCLEOTIDE SEQUENCE [LARGE SCALE GENOMIC DNA]</scope>
    <source>
        <strain evidence="10">UBA9158</strain>
    </source>
</reference>
<comment type="caution">
    <text evidence="10">The sequence shown here is derived from an EMBL/GenBank/DDBJ whole genome shotgun (WGS) entry which is preliminary data.</text>
</comment>
<feature type="domain" description="O-GlcNAc transferase C-terminal" evidence="9">
    <location>
        <begin position="487"/>
        <end position="673"/>
    </location>
</feature>
<dbReference type="Pfam" id="PF13432">
    <property type="entry name" value="TPR_16"/>
    <property type="match status" value="2"/>
</dbReference>
<dbReference type="Proteomes" id="UP000259273">
    <property type="component" value="Unassembled WGS sequence"/>
</dbReference>
<evidence type="ECO:0000256" key="3">
    <source>
        <dbReference type="ARBA" id="ARBA00011970"/>
    </source>
</evidence>
<evidence type="ECO:0000256" key="2">
    <source>
        <dbReference type="ARBA" id="ARBA00005386"/>
    </source>
</evidence>
<accession>A0A3C1KK17</accession>